<name>A7K9E7_9PHYC</name>
<keyword evidence="2" id="KW-1185">Reference proteome</keyword>
<sequence length="173" mass="19732">MSCRINFIAKSISHGTMHRSQLPWRASRICHTLNNLASEPHTKLLYIGGDISYALCQNSNIDTITWFDDFDSTKLNHTDLRPEYNLIVGKQDVFCREVISGLKDRFGKRTILATVHAQGHDNRDMEKTLLMEEGIRVVSRTTVFDEGDVDGWGDGLTLYDIDNKAKHIDNFTM</sequence>
<accession>A7K9E7</accession>
<dbReference type="RefSeq" id="YP_001427018.1">
    <property type="nucleotide sequence ID" value="NC_008724.1"/>
</dbReference>
<evidence type="ECO:0000313" key="2">
    <source>
        <dbReference type="Proteomes" id="UP000202420"/>
    </source>
</evidence>
<dbReference type="OrthoDB" id="11158at10239"/>
<reference evidence="1 2" key="1">
    <citation type="submission" date="2006-09" db="EMBL/GenBank/DDBJ databases">
        <title>Sequence and annotation of the 288-kb ATCV-1 virus that infects an endosymbiotic Chlorella strain of the heliozoon Acanthocystis turfacea.</title>
        <authorList>
            <person name="Fitzgerald L.A."/>
            <person name="Graves M.V."/>
            <person name="Li X."/>
            <person name="Pfitzner A.J.P."/>
            <person name="Hartigan J."/>
            <person name="Van Etten J.L."/>
        </authorList>
    </citation>
    <scope>NUCLEOTIDE SEQUENCE [LARGE SCALE GENOMIC DNA]</scope>
    <source>
        <strain evidence="1 2">ATCV-1</strain>
    </source>
</reference>
<dbReference type="GeneID" id="5470553"/>
<evidence type="ECO:0000313" key="1">
    <source>
        <dbReference type="EMBL" id="ABT16671.1"/>
    </source>
</evidence>
<dbReference type="Proteomes" id="UP000202420">
    <property type="component" value="Segment"/>
</dbReference>
<dbReference type="KEGG" id="vg:5470553"/>
<dbReference type="EMBL" id="EF101928">
    <property type="protein sequence ID" value="ABT16671.1"/>
    <property type="molecule type" value="Genomic_DNA"/>
</dbReference>
<proteinExistence type="predicted"/>
<organism evidence="1 2">
    <name type="scientific">Chlorovirus heliozoae</name>
    <dbReference type="NCBI Taxonomy" id="322019"/>
    <lineage>
        <taxon>Viruses</taxon>
        <taxon>Varidnaviria</taxon>
        <taxon>Bamfordvirae</taxon>
        <taxon>Nucleocytoviricota</taxon>
        <taxon>Megaviricetes</taxon>
        <taxon>Algavirales</taxon>
        <taxon>Phycodnaviridae</taxon>
        <taxon>Chlorovirus</taxon>
    </lineage>
</organism>
<gene>
    <name evidence="1" type="primary">Z537L</name>
    <name evidence="1" type="ORF">ATCV1_Z537L</name>
</gene>
<protein>
    <submittedName>
        <fullName evidence="1">Uncharacterized protein Z537L</fullName>
    </submittedName>
</protein>